<name>A0A7M1SNS6_9MICO</name>
<protein>
    <submittedName>
        <fullName evidence="3">Dynamin family protein</fullName>
    </submittedName>
</protein>
<dbReference type="Proteomes" id="UP000593758">
    <property type="component" value="Chromosome"/>
</dbReference>
<dbReference type="PANTHER" id="PTHR42698:SF1">
    <property type="entry name" value="GTPASE ERA, MITOCHONDRIAL"/>
    <property type="match status" value="1"/>
</dbReference>
<accession>A0A7M1SNS6</accession>
<proteinExistence type="predicted"/>
<dbReference type="Gene3D" id="3.40.50.300">
    <property type="entry name" value="P-loop containing nucleotide triphosphate hydrolases"/>
    <property type="match status" value="1"/>
</dbReference>
<dbReference type="GO" id="GO:0000028">
    <property type="term" value="P:ribosomal small subunit assembly"/>
    <property type="evidence" value="ECO:0007669"/>
    <property type="project" value="TreeGrafter"/>
</dbReference>
<dbReference type="SUPFAM" id="SSF52540">
    <property type="entry name" value="P-loop containing nucleoside triphosphate hydrolases"/>
    <property type="match status" value="1"/>
</dbReference>
<dbReference type="EMBL" id="CP063169">
    <property type="protein sequence ID" value="QOR69071.1"/>
    <property type="molecule type" value="Genomic_DNA"/>
</dbReference>
<dbReference type="KEGG" id="halt:IM660_09965"/>
<sequence>METELREVRDAVAGARLPLQTPHAAVASAHRDHLLAQLDDYVLPRAAALDAPLLVVVGGSTGAGKSTLVNALVGEPVATTGALRPTTRDPLLIHHPSDAGWFVPARILPHLARQRGDGTPQDRGTGGVVRLVETSAVGPGIALLDAPDIDSVVDANRELAGQLLAAADLWIFVTTAHRYADAVPWELLREAARRDVAIAVVLDRVPLTVRDEVSDDLAAMLEAEGLGQAPLFLVAESELAGGMLPESALSGLALWLERLSADTAARAQVARQTLHGAVRDVARGALDLADAVESQQRLSEGLRARVKAAYDTSDLLSTLADGALLRSEVLSRWQDFVGTGEFIRSVESTVGRARDRITAFVTGKPQPARQVEDAIGNGVLAVLVDQANTAAERTYRGLSQEPAGRELVVGTDLDAASPGFAERAGEEIRGWQHYLLELVRTEGQDKRTSARMLAFGVNGAAVVLMIVAFATTGGALLGSEVAIAGGAAVVAQKLLEAIFGDQAVRRLAEQARADLDDRVHTLFAEERDRYEALLPEAGAMAGSSAALRKAAAAAQGVIDAAERS</sequence>
<dbReference type="InterPro" id="IPR005662">
    <property type="entry name" value="GTPase_Era-like"/>
</dbReference>
<organism evidence="3 4">
    <name type="scientific">Ruania alkalisoli</name>
    <dbReference type="NCBI Taxonomy" id="2779775"/>
    <lineage>
        <taxon>Bacteria</taxon>
        <taxon>Bacillati</taxon>
        <taxon>Actinomycetota</taxon>
        <taxon>Actinomycetes</taxon>
        <taxon>Micrococcales</taxon>
        <taxon>Ruaniaceae</taxon>
        <taxon>Ruania</taxon>
    </lineage>
</organism>
<dbReference type="InterPro" id="IPR027417">
    <property type="entry name" value="P-loop_NTPase"/>
</dbReference>
<gene>
    <name evidence="3" type="ORF">IM660_09965</name>
</gene>
<keyword evidence="1" id="KW-0812">Transmembrane</keyword>
<keyword evidence="1" id="KW-0472">Membrane</keyword>
<evidence type="ECO:0000259" key="2">
    <source>
        <dbReference type="Pfam" id="PF00350"/>
    </source>
</evidence>
<dbReference type="GO" id="GO:0005829">
    <property type="term" value="C:cytosol"/>
    <property type="evidence" value="ECO:0007669"/>
    <property type="project" value="TreeGrafter"/>
</dbReference>
<dbReference type="GO" id="GO:0005525">
    <property type="term" value="F:GTP binding"/>
    <property type="evidence" value="ECO:0007669"/>
    <property type="project" value="InterPro"/>
</dbReference>
<dbReference type="AlphaFoldDB" id="A0A7M1SNS6"/>
<dbReference type="GO" id="GO:0043024">
    <property type="term" value="F:ribosomal small subunit binding"/>
    <property type="evidence" value="ECO:0007669"/>
    <property type="project" value="TreeGrafter"/>
</dbReference>
<dbReference type="CDD" id="cd00882">
    <property type="entry name" value="Ras_like_GTPase"/>
    <property type="match status" value="1"/>
</dbReference>
<keyword evidence="4" id="KW-1185">Reference proteome</keyword>
<feature type="transmembrane region" description="Helical" evidence="1">
    <location>
        <begin position="452"/>
        <end position="477"/>
    </location>
</feature>
<evidence type="ECO:0000256" key="1">
    <source>
        <dbReference type="SAM" id="Phobius"/>
    </source>
</evidence>
<keyword evidence="1" id="KW-1133">Transmembrane helix</keyword>
<dbReference type="InterPro" id="IPR045063">
    <property type="entry name" value="Dynamin_N"/>
</dbReference>
<dbReference type="PANTHER" id="PTHR42698">
    <property type="entry name" value="GTPASE ERA"/>
    <property type="match status" value="1"/>
</dbReference>
<evidence type="ECO:0000313" key="3">
    <source>
        <dbReference type="EMBL" id="QOR69071.1"/>
    </source>
</evidence>
<dbReference type="GO" id="GO:0019843">
    <property type="term" value="F:rRNA binding"/>
    <property type="evidence" value="ECO:0007669"/>
    <property type="project" value="TreeGrafter"/>
</dbReference>
<feature type="domain" description="Dynamin N-terminal" evidence="2">
    <location>
        <begin position="55"/>
        <end position="191"/>
    </location>
</feature>
<evidence type="ECO:0000313" key="4">
    <source>
        <dbReference type="Proteomes" id="UP000593758"/>
    </source>
</evidence>
<dbReference type="RefSeq" id="WP_193495147.1">
    <property type="nucleotide sequence ID" value="NZ_CP063169.1"/>
</dbReference>
<reference evidence="3 4" key="1">
    <citation type="submission" date="2020-10" db="EMBL/GenBank/DDBJ databases">
        <title>Haloactinobacterium sp. RN3S43, a bacterium isolated from saline soil.</title>
        <authorList>
            <person name="Sun J.-Q."/>
        </authorList>
    </citation>
    <scope>NUCLEOTIDE SEQUENCE [LARGE SCALE GENOMIC DNA]</scope>
    <source>
        <strain evidence="3 4">RN3S43</strain>
    </source>
</reference>
<dbReference type="Pfam" id="PF00350">
    <property type="entry name" value="Dynamin_N"/>
    <property type="match status" value="1"/>
</dbReference>